<feature type="region of interest" description="Disordered" evidence="5">
    <location>
        <begin position="1"/>
        <end position="169"/>
    </location>
</feature>
<keyword evidence="2" id="KW-0805">Transcription regulation</keyword>
<dbReference type="InterPro" id="IPR051732">
    <property type="entry name" value="USF"/>
</dbReference>
<evidence type="ECO:0000256" key="2">
    <source>
        <dbReference type="ARBA" id="ARBA00023015"/>
    </source>
</evidence>
<dbReference type="Proteomes" id="UP000837801">
    <property type="component" value="Unassembled WGS sequence"/>
</dbReference>
<dbReference type="GO" id="GO:0005634">
    <property type="term" value="C:nucleus"/>
    <property type="evidence" value="ECO:0007669"/>
    <property type="project" value="UniProtKB-SubCell"/>
</dbReference>
<comment type="subcellular location">
    <subcellularLocation>
        <location evidence="1">Nucleus</location>
    </subcellularLocation>
</comment>
<organism evidence="7 8">
    <name type="scientific">[Candida] railenensis</name>
    <dbReference type="NCBI Taxonomy" id="45579"/>
    <lineage>
        <taxon>Eukaryota</taxon>
        <taxon>Fungi</taxon>
        <taxon>Dikarya</taxon>
        <taxon>Ascomycota</taxon>
        <taxon>Saccharomycotina</taxon>
        <taxon>Pichiomycetes</taxon>
        <taxon>Debaryomycetaceae</taxon>
        <taxon>Kurtzmaniella</taxon>
    </lineage>
</organism>
<sequence length="315" mass="34181">MDYKDNYGKYNRAQSSGANSESISGAESASPPPASTNLSKQQSLNIPNMNSKSDNPDKFLSRSLDIKKQLSSSFQGSSSHGISGGINKPQSRKNSTFAVKSNDGSEDDEDEYYYNGNNNSNNQSNSEGNLSRKKSGTSGSGNGSNANNNNSNSDDEDDSGHERKRRDNINDKIQELLTLVPTEFFQEQPTTNSASAQPNAQSGQSEHDAAIAAAMKNSGTKDGKPNKGQILTKSVEYIQYLQKVIDENNRKEVELIMKLKNLELKRDNNQSNVPINVGHTSAEVALGKIGVGPLSDDYFKQVLQNSSKRGSNMSP</sequence>
<feature type="compositionally biased region" description="Low complexity" evidence="5">
    <location>
        <begin position="113"/>
        <end position="129"/>
    </location>
</feature>
<dbReference type="CDD" id="cd11387">
    <property type="entry name" value="bHLHzip_USF_MITF"/>
    <property type="match status" value="1"/>
</dbReference>
<keyword evidence="3" id="KW-0804">Transcription</keyword>
<evidence type="ECO:0000256" key="4">
    <source>
        <dbReference type="ARBA" id="ARBA00023242"/>
    </source>
</evidence>
<name>A0A9P0QPA1_9ASCO</name>
<dbReference type="GO" id="GO:0046983">
    <property type="term" value="F:protein dimerization activity"/>
    <property type="evidence" value="ECO:0007669"/>
    <property type="project" value="InterPro"/>
</dbReference>
<dbReference type="SUPFAM" id="SSF47459">
    <property type="entry name" value="HLH, helix-loop-helix DNA-binding domain"/>
    <property type="match status" value="1"/>
</dbReference>
<evidence type="ECO:0000259" key="6">
    <source>
        <dbReference type="PROSITE" id="PS50888"/>
    </source>
</evidence>
<feature type="compositionally biased region" description="Basic and acidic residues" evidence="5">
    <location>
        <begin position="54"/>
        <end position="68"/>
    </location>
</feature>
<feature type="compositionally biased region" description="Low complexity" evidence="5">
    <location>
        <begin position="143"/>
        <end position="152"/>
    </location>
</feature>
<feature type="region of interest" description="Disordered" evidence="5">
    <location>
        <begin position="187"/>
        <end position="208"/>
    </location>
</feature>
<evidence type="ECO:0000313" key="7">
    <source>
        <dbReference type="EMBL" id="CAH2352925.1"/>
    </source>
</evidence>
<keyword evidence="8" id="KW-1185">Reference proteome</keyword>
<evidence type="ECO:0000313" key="8">
    <source>
        <dbReference type="Proteomes" id="UP000837801"/>
    </source>
</evidence>
<dbReference type="Pfam" id="PF00010">
    <property type="entry name" value="HLH"/>
    <property type="match status" value="1"/>
</dbReference>
<dbReference type="EMBL" id="CAKXYY010000008">
    <property type="protein sequence ID" value="CAH2352925.1"/>
    <property type="molecule type" value="Genomic_DNA"/>
</dbReference>
<proteinExistence type="predicted"/>
<dbReference type="AlphaFoldDB" id="A0A9P0QPA1"/>
<gene>
    <name evidence="7" type="ORF">CLIB1423_08S04258</name>
</gene>
<reference evidence="7" key="1">
    <citation type="submission" date="2022-03" db="EMBL/GenBank/DDBJ databases">
        <authorList>
            <person name="Legras J.-L."/>
            <person name="Devillers H."/>
            <person name="Grondin C."/>
        </authorList>
    </citation>
    <scope>NUCLEOTIDE SEQUENCE</scope>
    <source>
        <strain evidence="7">CLIB 1423</strain>
    </source>
</reference>
<feature type="compositionally biased region" description="Polar residues" evidence="5">
    <location>
        <begin position="187"/>
        <end position="204"/>
    </location>
</feature>
<feature type="compositionally biased region" description="Low complexity" evidence="5">
    <location>
        <begin position="15"/>
        <end position="29"/>
    </location>
</feature>
<dbReference type="OrthoDB" id="690068at2759"/>
<accession>A0A9P0QPA1</accession>
<evidence type="ECO:0000256" key="1">
    <source>
        <dbReference type="ARBA" id="ARBA00004123"/>
    </source>
</evidence>
<evidence type="ECO:0000256" key="5">
    <source>
        <dbReference type="SAM" id="MobiDB-lite"/>
    </source>
</evidence>
<evidence type="ECO:0000256" key="3">
    <source>
        <dbReference type="ARBA" id="ARBA00023163"/>
    </source>
</evidence>
<feature type="compositionally biased region" description="Low complexity" evidence="5">
    <location>
        <begin position="71"/>
        <end position="81"/>
    </location>
</feature>
<dbReference type="Gene3D" id="4.10.280.10">
    <property type="entry name" value="Helix-loop-helix DNA-binding domain"/>
    <property type="match status" value="1"/>
</dbReference>
<keyword evidence="4" id="KW-0539">Nucleus</keyword>
<dbReference type="PANTHER" id="PTHR46117">
    <property type="entry name" value="FI24210P1"/>
    <property type="match status" value="1"/>
</dbReference>
<comment type="caution">
    <text evidence="7">The sequence shown here is derived from an EMBL/GenBank/DDBJ whole genome shotgun (WGS) entry which is preliminary data.</text>
</comment>
<feature type="compositionally biased region" description="Polar residues" evidence="5">
    <location>
        <begin position="88"/>
        <end position="99"/>
    </location>
</feature>
<dbReference type="PROSITE" id="PS50888">
    <property type="entry name" value="BHLH"/>
    <property type="match status" value="1"/>
</dbReference>
<dbReference type="GO" id="GO:0000981">
    <property type="term" value="F:DNA-binding transcription factor activity, RNA polymerase II-specific"/>
    <property type="evidence" value="ECO:0007669"/>
    <property type="project" value="TreeGrafter"/>
</dbReference>
<dbReference type="SMART" id="SM00353">
    <property type="entry name" value="HLH"/>
    <property type="match status" value="1"/>
</dbReference>
<dbReference type="PANTHER" id="PTHR46117:SF3">
    <property type="entry name" value="FI24210P1"/>
    <property type="match status" value="1"/>
</dbReference>
<feature type="domain" description="BHLH" evidence="6">
    <location>
        <begin position="153"/>
        <end position="241"/>
    </location>
</feature>
<protein>
    <recommendedName>
        <fullName evidence="6">BHLH domain-containing protein</fullName>
    </recommendedName>
</protein>
<dbReference type="GO" id="GO:0000978">
    <property type="term" value="F:RNA polymerase II cis-regulatory region sequence-specific DNA binding"/>
    <property type="evidence" value="ECO:0007669"/>
    <property type="project" value="TreeGrafter"/>
</dbReference>
<dbReference type="InterPro" id="IPR036638">
    <property type="entry name" value="HLH_DNA-bd_sf"/>
</dbReference>
<dbReference type="InterPro" id="IPR011598">
    <property type="entry name" value="bHLH_dom"/>
</dbReference>
<feature type="compositionally biased region" description="Polar residues" evidence="5">
    <location>
        <begin position="36"/>
        <end position="53"/>
    </location>
</feature>